<organism evidence="2 3">
    <name type="scientific">Clostridium estertheticum subsp. estertheticum</name>
    <dbReference type="NCBI Taxonomy" id="1552"/>
    <lineage>
        <taxon>Bacteria</taxon>
        <taxon>Bacillati</taxon>
        <taxon>Bacillota</taxon>
        <taxon>Clostridia</taxon>
        <taxon>Eubacteriales</taxon>
        <taxon>Clostridiaceae</taxon>
        <taxon>Clostridium</taxon>
    </lineage>
</organism>
<dbReference type="GO" id="GO:0042601">
    <property type="term" value="C:endospore-forming forespore"/>
    <property type="evidence" value="ECO:0007669"/>
    <property type="project" value="TreeGrafter"/>
</dbReference>
<dbReference type="Gene3D" id="3.30.200.20">
    <property type="entry name" value="Phosphorylase Kinase, domain 1"/>
    <property type="match status" value="1"/>
</dbReference>
<evidence type="ECO:0000313" key="2">
    <source>
        <dbReference type="EMBL" id="APC42681.1"/>
    </source>
</evidence>
<keyword evidence="3" id="KW-1185">Reference proteome</keyword>
<dbReference type="InterPro" id="IPR014255">
    <property type="entry name" value="Spore_coat_CotS"/>
</dbReference>
<dbReference type="KEGG" id="ceu:A7L45_12310"/>
<accession>A0A1J0GMY9</accession>
<name>A0A1J0GMY9_9CLOT</name>
<dbReference type="Proteomes" id="UP000182569">
    <property type="component" value="Chromosome"/>
</dbReference>
<proteinExistence type="predicted"/>
<dbReference type="InterPro" id="IPR002575">
    <property type="entry name" value="Aminoglycoside_PTrfase"/>
</dbReference>
<dbReference type="PANTHER" id="PTHR39179:SF1">
    <property type="entry name" value="SPORE COAT PROTEIN I"/>
    <property type="match status" value="1"/>
</dbReference>
<dbReference type="PANTHER" id="PTHR39179">
    <property type="entry name" value="SPORE COAT PROTEIN I"/>
    <property type="match status" value="1"/>
</dbReference>
<dbReference type="SUPFAM" id="SSF56112">
    <property type="entry name" value="Protein kinase-like (PK-like)"/>
    <property type="match status" value="1"/>
</dbReference>
<reference evidence="3" key="1">
    <citation type="journal article" date="2016" name="Front. Microbiol.">
        <title>Complete Genome Sequence of Clostridium estertheticum DSM 8809, a Microbe Identified in Spoiled Vacuum Packed Beef.</title>
        <authorList>
            <person name="Yu Z."/>
            <person name="Gunn L."/>
            <person name="Brennan E."/>
            <person name="Reid R."/>
            <person name="Wall P.G."/>
            <person name="Gaora O.P."/>
            <person name="Hurley D."/>
            <person name="Bolton D."/>
            <person name="Fanning S."/>
        </authorList>
    </citation>
    <scope>NUCLEOTIDE SEQUENCE [LARGE SCALE GENOMIC DNA]</scope>
    <source>
        <strain evidence="3">DSM 8809</strain>
    </source>
</reference>
<dbReference type="STRING" id="1552.A7L45_12310"/>
<dbReference type="EMBL" id="CP015756">
    <property type="protein sequence ID" value="APC42681.1"/>
    <property type="molecule type" value="Genomic_DNA"/>
</dbReference>
<evidence type="ECO:0000259" key="1">
    <source>
        <dbReference type="Pfam" id="PF01636"/>
    </source>
</evidence>
<dbReference type="InterPro" id="IPR047175">
    <property type="entry name" value="CotS-like"/>
</dbReference>
<dbReference type="AlphaFoldDB" id="A0A1J0GMY9"/>
<dbReference type="InterPro" id="IPR011009">
    <property type="entry name" value="Kinase-like_dom_sf"/>
</dbReference>
<evidence type="ECO:0000313" key="3">
    <source>
        <dbReference type="Proteomes" id="UP000182569"/>
    </source>
</evidence>
<dbReference type="Gene3D" id="3.90.1200.10">
    <property type="match status" value="1"/>
</dbReference>
<feature type="domain" description="Aminoglycoside phosphotransferase" evidence="1">
    <location>
        <begin position="49"/>
        <end position="249"/>
    </location>
</feature>
<gene>
    <name evidence="2" type="ORF">A7L45_12310</name>
</gene>
<protein>
    <recommendedName>
        <fullName evidence="1">Aminoglycoside phosphotransferase domain-containing protein</fullName>
    </recommendedName>
</protein>
<dbReference type="Pfam" id="PF01636">
    <property type="entry name" value="APH"/>
    <property type="match status" value="1"/>
</dbReference>
<sequence>MKLDNESNNYLSLGSKVLLSYDIKPLNLKMLQSKGLKTLWKLTYKNTPLCLKRLNQTMEEALFSVNAQIYIFNNGGMVPRVYPNAKGNFITEYNGQLFVLYSWVNGRDMNLENPKDLNLALQSLSKFHITSIGYVPPINSKTSSKLGNWPKQYTSMKNRMLKIKEICIQTPNNANYSSLVDHIDPIIEICDKTINLINSSSYSDLCSINQKESCLCHQDFGTGNVMLIDGKGIVIDLDSVTYDLPSRDLRKIIGKRMMQFNDYNINNIETILKFYEINNILSPKHREVLKIDLMFPHWFFGLIKNIHKSDKSISAQRICAISSFEQNKFSTLQKWL</sequence>
<dbReference type="NCBIfam" id="TIGR02906">
    <property type="entry name" value="spore_CotS"/>
    <property type="match status" value="1"/>
</dbReference>